<proteinExistence type="predicted"/>
<evidence type="ECO:0000313" key="3">
    <source>
        <dbReference type="EMBL" id="AYB29121.1"/>
    </source>
</evidence>
<feature type="domain" description="THAP4-like heme-binding" evidence="2">
    <location>
        <begin position="33"/>
        <end position="180"/>
    </location>
</feature>
<keyword evidence="4" id="KW-1185">Reference proteome</keyword>
<keyword evidence="1" id="KW-0732">Signal</keyword>
<dbReference type="EMBL" id="CP032382">
    <property type="protein sequence ID" value="AYB29121.1"/>
    <property type="molecule type" value="Genomic_DNA"/>
</dbReference>
<sequence length="182" mass="20932">MEIGLNSMKKFIALLFFAPILSMAQNKQDSVWLPLKFMIGKWRGTSEGQPGKGTYERSYELVLNKKFIEVKNKSTYPPSKDNPKGEVHEDHGFISYDKGRKSFVLRQFHMEGFVNQFKNESISPDGKTIVFLSESIENIPAGFRAKETYQVISENEFIETFELAEPGKDFELYSKATLKRVK</sequence>
<feature type="chain" id="PRO_5017320642" evidence="1">
    <location>
        <begin position="25"/>
        <end position="182"/>
    </location>
</feature>
<dbReference type="KEGG" id="chk:D4L85_00325"/>
<dbReference type="SUPFAM" id="SSF50814">
    <property type="entry name" value="Lipocalins"/>
    <property type="match status" value="1"/>
</dbReference>
<dbReference type="InterPro" id="IPR014878">
    <property type="entry name" value="THAP4-like_heme-bd"/>
</dbReference>
<reference evidence="4" key="1">
    <citation type="submission" date="2018-09" db="EMBL/GenBank/DDBJ databases">
        <title>Chryseolinea sp. KIS68-18 isolated from soil.</title>
        <authorList>
            <person name="Weon H.-Y."/>
            <person name="Kwon S.-W."/>
            <person name="Lee S.A."/>
        </authorList>
    </citation>
    <scope>NUCLEOTIDE SEQUENCE [LARGE SCALE GENOMIC DNA]</scope>
    <source>
        <strain evidence="4">KIS68-18</strain>
    </source>
</reference>
<organism evidence="3 4">
    <name type="scientific">Chryseolinea soli</name>
    <dbReference type="NCBI Taxonomy" id="2321403"/>
    <lineage>
        <taxon>Bacteria</taxon>
        <taxon>Pseudomonadati</taxon>
        <taxon>Bacteroidota</taxon>
        <taxon>Cytophagia</taxon>
        <taxon>Cytophagales</taxon>
        <taxon>Fulvivirgaceae</taxon>
        <taxon>Chryseolinea</taxon>
    </lineage>
</organism>
<evidence type="ECO:0000259" key="2">
    <source>
        <dbReference type="Pfam" id="PF08768"/>
    </source>
</evidence>
<evidence type="ECO:0000256" key="1">
    <source>
        <dbReference type="SAM" id="SignalP"/>
    </source>
</evidence>
<dbReference type="AlphaFoldDB" id="A0A385SFA9"/>
<accession>A0A385SFA9</accession>
<evidence type="ECO:0000313" key="4">
    <source>
        <dbReference type="Proteomes" id="UP000266183"/>
    </source>
</evidence>
<protein>
    <submittedName>
        <fullName evidence="3">DUF1794 domain-containing protein</fullName>
    </submittedName>
</protein>
<dbReference type="Proteomes" id="UP000266183">
    <property type="component" value="Chromosome"/>
</dbReference>
<dbReference type="Pfam" id="PF08768">
    <property type="entry name" value="THAP4_heme-bd"/>
    <property type="match status" value="1"/>
</dbReference>
<name>A0A385SFA9_9BACT</name>
<gene>
    <name evidence="3" type="ORF">D4L85_00325</name>
</gene>
<dbReference type="InterPro" id="IPR012674">
    <property type="entry name" value="Calycin"/>
</dbReference>
<feature type="signal peptide" evidence="1">
    <location>
        <begin position="1"/>
        <end position="24"/>
    </location>
</feature>
<dbReference type="Gene3D" id="2.40.128.20">
    <property type="match status" value="1"/>
</dbReference>